<dbReference type="PROSITE" id="PS51257">
    <property type="entry name" value="PROKAR_LIPOPROTEIN"/>
    <property type="match status" value="1"/>
</dbReference>
<comment type="caution">
    <text evidence="1">The sequence shown here is derived from an EMBL/GenBank/DDBJ whole genome shotgun (WGS) entry which is preliminary data.</text>
</comment>
<dbReference type="Gene3D" id="3.10.490.10">
    <property type="entry name" value="Gamma-glutamyl cyclotransferase-like"/>
    <property type="match status" value="1"/>
</dbReference>
<dbReference type="Proteomes" id="UP000012317">
    <property type="component" value="Unassembled WGS sequence"/>
</dbReference>
<dbReference type="STRING" id="1189619.pgond44_09011"/>
<keyword evidence="2" id="KW-1185">Reference proteome</keyword>
<gene>
    <name evidence="1" type="ORF">pgond44_09011</name>
</gene>
<evidence type="ECO:0008006" key="3">
    <source>
        <dbReference type="Google" id="ProtNLM"/>
    </source>
</evidence>
<evidence type="ECO:0000313" key="2">
    <source>
        <dbReference type="Proteomes" id="UP000012317"/>
    </source>
</evidence>
<organism evidence="1 2">
    <name type="scientific">Psychroflexus gondwanensis ACAM 44</name>
    <dbReference type="NCBI Taxonomy" id="1189619"/>
    <lineage>
        <taxon>Bacteria</taxon>
        <taxon>Pseudomonadati</taxon>
        <taxon>Bacteroidota</taxon>
        <taxon>Flavobacteriia</taxon>
        <taxon>Flavobacteriales</taxon>
        <taxon>Flavobacteriaceae</taxon>
        <taxon>Psychroflexus</taxon>
    </lineage>
</organism>
<proteinExistence type="predicted"/>
<accession>N1WKD0</accession>
<dbReference type="AlphaFoldDB" id="N1WKD0"/>
<evidence type="ECO:0000313" key="1">
    <source>
        <dbReference type="EMBL" id="EMY80691.1"/>
    </source>
</evidence>
<sequence>MKTINLIIYFTFLILLMGCEKSSNKRTIVIEKGKVGMIGFGSLMSLNRTEEVFKHSYTDSIYLVHLEGFQRSWDFVASNDDKGYTTEELKNDGYYIRDNDTLPFDKSIYLNITAQKGGAMNCVLYMVTEEEIKDIDLYEFGYERIDVSEKITEYNFKGGKVYAYKATPEYVYDSEKTKGVTIIPQDYVDLVTKACDSIGFDFRKEYDATTSPLNLELTAPVIWKKVR</sequence>
<reference evidence="1 2" key="1">
    <citation type="journal article" date="2014" name="Genome Biol. Evol.">
        <title>Extensive gene acquisition in the extremely psychrophilic bacterial species Psychroflexus torquis and the link to sea-ice ecosystem specialism.</title>
        <authorList>
            <person name="Feng S."/>
            <person name="Powell S.M."/>
            <person name="Wilson R."/>
            <person name="Bowman J.P."/>
        </authorList>
    </citation>
    <scope>NUCLEOTIDE SEQUENCE [LARGE SCALE GENOMIC DNA]</scope>
    <source>
        <strain evidence="1 2">ACAM 44</strain>
    </source>
</reference>
<dbReference type="EMBL" id="APLF01000009">
    <property type="protein sequence ID" value="EMY80691.1"/>
    <property type="molecule type" value="Genomic_DNA"/>
</dbReference>
<protein>
    <recommendedName>
        <fullName evidence="3">Lipoprotein</fullName>
    </recommendedName>
</protein>
<dbReference type="eggNOG" id="COG3703">
    <property type="taxonomic scope" value="Bacteria"/>
</dbReference>
<dbReference type="RefSeq" id="WP_003440411.1">
    <property type="nucleotide sequence ID" value="NZ_APLF01000009.1"/>
</dbReference>
<name>N1WKD0_9FLAO</name>